<evidence type="ECO:0000313" key="1">
    <source>
        <dbReference type="EMBL" id="MBE9031366.1"/>
    </source>
</evidence>
<dbReference type="EMBL" id="JADEXQ010000061">
    <property type="protein sequence ID" value="MBE9031366.1"/>
    <property type="molecule type" value="Genomic_DNA"/>
</dbReference>
<protein>
    <submittedName>
        <fullName evidence="1">Uncharacterized protein</fullName>
    </submittedName>
</protein>
<organism evidence="1 2">
    <name type="scientific">Romeriopsis navalis LEGE 11480</name>
    <dbReference type="NCBI Taxonomy" id="2777977"/>
    <lineage>
        <taxon>Bacteria</taxon>
        <taxon>Bacillati</taxon>
        <taxon>Cyanobacteriota</taxon>
        <taxon>Cyanophyceae</taxon>
        <taxon>Leptolyngbyales</taxon>
        <taxon>Leptolyngbyaceae</taxon>
        <taxon>Romeriopsis</taxon>
        <taxon>Romeriopsis navalis</taxon>
    </lineage>
</organism>
<accession>A0A928Z3C1</accession>
<sequence>MSAQSPLTGITLVDCAKSNAKLGLTIATKQCGYGTDNVAFQLALQQSCKDLGIAYDGLDSLITEQQVMQMSQGVEIAPDNASDL</sequence>
<comment type="caution">
    <text evidence="1">The sequence shown here is derived from an EMBL/GenBank/DDBJ whole genome shotgun (WGS) entry which is preliminary data.</text>
</comment>
<dbReference type="RefSeq" id="WP_264326196.1">
    <property type="nucleotide sequence ID" value="NZ_JADEXQ010000061.1"/>
</dbReference>
<dbReference type="AlphaFoldDB" id="A0A928Z3C1"/>
<name>A0A928Z3C1_9CYAN</name>
<reference evidence="1" key="1">
    <citation type="submission" date="2020-10" db="EMBL/GenBank/DDBJ databases">
        <authorList>
            <person name="Castelo-Branco R."/>
            <person name="Eusebio N."/>
            <person name="Adriana R."/>
            <person name="Vieira A."/>
            <person name="Brugerolle De Fraissinette N."/>
            <person name="Rezende De Castro R."/>
            <person name="Schneider M.P."/>
            <person name="Vasconcelos V."/>
            <person name="Leao P.N."/>
        </authorList>
    </citation>
    <scope>NUCLEOTIDE SEQUENCE</scope>
    <source>
        <strain evidence="1">LEGE 11480</strain>
    </source>
</reference>
<dbReference type="Proteomes" id="UP000625316">
    <property type="component" value="Unassembled WGS sequence"/>
</dbReference>
<gene>
    <name evidence="1" type="ORF">IQ266_16655</name>
</gene>
<proteinExistence type="predicted"/>
<keyword evidence="2" id="KW-1185">Reference proteome</keyword>
<evidence type="ECO:0000313" key="2">
    <source>
        <dbReference type="Proteomes" id="UP000625316"/>
    </source>
</evidence>